<comment type="caution">
    <text evidence="2">The sequence shown here is derived from an EMBL/GenBank/DDBJ whole genome shotgun (WGS) entry which is preliminary data.</text>
</comment>
<feature type="region of interest" description="Disordered" evidence="1">
    <location>
        <begin position="66"/>
        <end position="138"/>
    </location>
</feature>
<feature type="compositionally biased region" description="Basic and acidic residues" evidence="1">
    <location>
        <begin position="114"/>
        <end position="128"/>
    </location>
</feature>
<name>A0ABT4DBY5_9CLOT</name>
<dbReference type="InterPro" id="IPR016787">
    <property type="entry name" value="UCP021328"/>
</dbReference>
<feature type="compositionally biased region" description="Basic residues" evidence="1">
    <location>
        <begin position="69"/>
        <end position="79"/>
    </location>
</feature>
<sequence>MYVSVKLTVFFEKPFWVGVFERYEDDLLSVCKVVFGSEPKDYEVYEFLLKEYYCLNFSNPILNEESKKTKLNPKKLQRNIKKETQNKKIGTKSQLAMKLQQETNKTERKKKSKEQKYQEKEKQFELKQQKKKQKHRGH</sequence>
<dbReference type="RefSeq" id="WP_268062256.1">
    <property type="nucleotide sequence ID" value="NZ_JAPQFJ010000016.1"/>
</dbReference>
<gene>
    <name evidence="2" type="ORF">OW729_14455</name>
</gene>
<evidence type="ECO:0000313" key="3">
    <source>
        <dbReference type="Proteomes" id="UP001144612"/>
    </source>
</evidence>
<protein>
    <submittedName>
        <fullName evidence="2">YjdF family protein</fullName>
    </submittedName>
</protein>
<keyword evidence="3" id="KW-1185">Reference proteome</keyword>
<accession>A0ABT4DBY5</accession>
<dbReference type="PIRSF" id="PIRSF021328">
    <property type="entry name" value="UCP021328"/>
    <property type="match status" value="1"/>
</dbReference>
<dbReference type="Proteomes" id="UP001144612">
    <property type="component" value="Unassembled WGS sequence"/>
</dbReference>
<proteinExistence type="predicted"/>
<dbReference type="EMBL" id="JAPQFJ010000016">
    <property type="protein sequence ID" value="MCY6959819.1"/>
    <property type="molecule type" value="Genomic_DNA"/>
</dbReference>
<reference evidence="2" key="1">
    <citation type="submission" date="2022-12" db="EMBL/GenBank/DDBJ databases">
        <title>Clostridium sp. nov., isolated from industrial wastewater.</title>
        <authorList>
            <person name="Jiayan W."/>
        </authorList>
    </citation>
    <scope>NUCLEOTIDE SEQUENCE</scope>
    <source>
        <strain evidence="2">ZC22-4</strain>
    </source>
</reference>
<evidence type="ECO:0000256" key="1">
    <source>
        <dbReference type="SAM" id="MobiDB-lite"/>
    </source>
</evidence>
<evidence type="ECO:0000313" key="2">
    <source>
        <dbReference type="EMBL" id="MCY6959819.1"/>
    </source>
</evidence>
<organism evidence="2 3">
    <name type="scientific">Clostridium brassicae</name>
    <dbReference type="NCBI Taxonomy" id="2999072"/>
    <lineage>
        <taxon>Bacteria</taxon>
        <taxon>Bacillati</taxon>
        <taxon>Bacillota</taxon>
        <taxon>Clostridia</taxon>
        <taxon>Eubacteriales</taxon>
        <taxon>Clostridiaceae</taxon>
        <taxon>Clostridium</taxon>
    </lineage>
</organism>
<feature type="compositionally biased region" description="Basic residues" evidence="1">
    <location>
        <begin position="129"/>
        <end position="138"/>
    </location>
</feature>
<dbReference type="Pfam" id="PF11208">
    <property type="entry name" value="DUF2992"/>
    <property type="match status" value="1"/>
</dbReference>